<dbReference type="InterPro" id="IPR007219">
    <property type="entry name" value="XnlR_reg_dom"/>
</dbReference>
<dbReference type="GO" id="GO:0003700">
    <property type="term" value="F:DNA-binding transcription factor activity"/>
    <property type="evidence" value="ECO:0007669"/>
    <property type="project" value="InterPro"/>
</dbReference>
<dbReference type="GO" id="GO:0006351">
    <property type="term" value="P:DNA-templated transcription"/>
    <property type="evidence" value="ECO:0007669"/>
    <property type="project" value="InterPro"/>
</dbReference>
<gene>
    <name evidence="6" type="ORF">AC631_05103</name>
</gene>
<dbReference type="OrthoDB" id="10001928at2759"/>
<comment type="subcellular location">
    <subcellularLocation>
        <location evidence="1">Nucleus</location>
    </subcellularLocation>
</comment>
<evidence type="ECO:0000256" key="2">
    <source>
        <dbReference type="ARBA" id="ARBA00022723"/>
    </source>
</evidence>
<evidence type="ECO:0000259" key="5">
    <source>
        <dbReference type="SMART" id="SM00906"/>
    </source>
</evidence>
<dbReference type="Pfam" id="PF04082">
    <property type="entry name" value="Fungal_trans"/>
    <property type="match status" value="1"/>
</dbReference>
<keyword evidence="2" id="KW-0479">Metal-binding</keyword>
<evidence type="ECO:0000313" key="7">
    <source>
        <dbReference type="Proteomes" id="UP000054251"/>
    </source>
</evidence>
<dbReference type="RefSeq" id="XP_015465232.1">
    <property type="nucleotide sequence ID" value="XM_015613932.1"/>
</dbReference>
<dbReference type="GeneID" id="26842112"/>
<sequence>MLYLQVIGDHELCIQFNGKSVRLAFLYGLHRHSQRFKFNKEISEERKNIWWCTYCFDILISCNNGLPRLINDEDVDTDLPLKINGFKPSGDKKEREAILPLPGEESNSSLFISIIKLCRILSLIMKNLYTTTQRRNGDIKMKQLRERLNNWKSEYYEIFECMDNNETHFHGKYYLQLLYYTCMIHLYRPGLTYPKASLSFENCLGESLKISEDFITLFANHSKKFPEINFIYPCGFHLLFQSGLLILWNQILVVIDDCVKYTVGIDDVQKYILICSDCLKLREDDALFKYRSNIANKCGNTIQMLNKYILSYYHTLGTSLLDENEGDKFKNINNLLNDSWNENLELINFFELSPSFLNNSMNYNLDENIY</sequence>
<dbReference type="GO" id="GO:0005634">
    <property type="term" value="C:nucleus"/>
    <property type="evidence" value="ECO:0007669"/>
    <property type="project" value="UniProtKB-SubCell"/>
</dbReference>
<keyword evidence="3" id="KW-0238">DNA-binding</keyword>
<name>A0A0V1PSK3_9ASCO</name>
<dbReference type="InterPro" id="IPR050987">
    <property type="entry name" value="AtrR-like"/>
</dbReference>
<dbReference type="Proteomes" id="UP000054251">
    <property type="component" value="Unassembled WGS sequence"/>
</dbReference>
<keyword evidence="4" id="KW-0539">Nucleus</keyword>
<dbReference type="PANTHER" id="PTHR46910">
    <property type="entry name" value="TRANSCRIPTION FACTOR PDR1"/>
    <property type="match status" value="1"/>
</dbReference>
<evidence type="ECO:0000256" key="1">
    <source>
        <dbReference type="ARBA" id="ARBA00004123"/>
    </source>
</evidence>
<protein>
    <recommendedName>
        <fullName evidence="5">Xylanolytic transcriptional activator regulatory domain-containing protein</fullName>
    </recommendedName>
</protein>
<evidence type="ECO:0000256" key="4">
    <source>
        <dbReference type="ARBA" id="ARBA00023242"/>
    </source>
</evidence>
<dbReference type="GO" id="GO:0003677">
    <property type="term" value="F:DNA binding"/>
    <property type="evidence" value="ECO:0007669"/>
    <property type="project" value="UniProtKB-KW"/>
</dbReference>
<dbReference type="SMART" id="SM00906">
    <property type="entry name" value="Fungal_trans"/>
    <property type="match status" value="1"/>
</dbReference>
<accession>A0A0V1PSK3</accession>
<feature type="domain" description="Xylanolytic transcriptional activator regulatory" evidence="5">
    <location>
        <begin position="13"/>
        <end position="86"/>
    </location>
</feature>
<proteinExistence type="predicted"/>
<dbReference type="AlphaFoldDB" id="A0A0V1PSK3"/>
<organism evidence="6 7">
    <name type="scientific">Debaryomyces fabryi</name>
    <dbReference type="NCBI Taxonomy" id="58627"/>
    <lineage>
        <taxon>Eukaryota</taxon>
        <taxon>Fungi</taxon>
        <taxon>Dikarya</taxon>
        <taxon>Ascomycota</taxon>
        <taxon>Saccharomycotina</taxon>
        <taxon>Pichiomycetes</taxon>
        <taxon>Debaryomycetaceae</taxon>
        <taxon>Debaryomyces</taxon>
    </lineage>
</organism>
<comment type="caution">
    <text evidence="6">The sequence shown here is derived from an EMBL/GenBank/DDBJ whole genome shotgun (WGS) entry which is preliminary data.</text>
</comment>
<dbReference type="CDD" id="cd12148">
    <property type="entry name" value="fungal_TF_MHR"/>
    <property type="match status" value="1"/>
</dbReference>
<reference evidence="6 7" key="1">
    <citation type="submission" date="2015-11" db="EMBL/GenBank/DDBJ databases">
        <title>The genome of Debaryomyces fabryi.</title>
        <authorList>
            <person name="Tafer H."/>
            <person name="Lopandic K."/>
        </authorList>
    </citation>
    <scope>NUCLEOTIDE SEQUENCE [LARGE SCALE GENOMIC DNA]</scope>
    <source>
        <strain evidence="6 7">CBS 789</strain>
    </source>
</reference>
<keyword evidence="7" id="KW-1185">Reference proteome</keyword>
<evidence type="ECO:0000256" key="3">
    <source>
        <dbReference type="ARBA" id="ARBA00023125"/>
    </source>
</evidence>
<dbReference type="GO" id="GO:0008270">
    <property type="term" value="F:zinc ion binding"/>
    <property type="evidence" value="ECO:0007669"/>
    <property type="project" value="InterPro"/>
</dbReference>
<evidence type="ECO:0000313" key="6">
    <source>
        <dbReference type="EMBL" id="KRZ99129.1"/>
    </source>
</evidence>
<dbReference type="PANTHER" id="PTHR46910:SF3">
    <property type="entry name" value="HALOTOLERANCE PROTEIN 9-RELATED"/>
    <property type="match status" value="1"/>
</dbReference>
<dbReference type="EMBL" id="LMYN01000171">
    <property type="protein sequence ID" value="KRZ99129.1"/>
    <property type="molecule type" value="Genomic_DNA"/>
</dbReference>